<proteinExistence type="predicted"/>
<reference evidence="1" key="1">
    <citation type="submission" date="2021-05" db="EMBL/GenBank/DDBJ databases">
        <authorList>
            <person name="Alioto T."/>
            <person name="Alioto T."/>
            <person name="Gomez Garrido J."/>
        </authorList>
    </citation>
    <scope>NUCLEOTIDE SEQUENCE</scope>
</reference>
<organism evidence="1">
    <name type="scientific">Cacopsylla melanoneura</name>
    <dbReference type="NCBI Taxonomy" id="428564"/>
    <lineage>
        <taxon>Eukaryota</taxon>
        <taxon>Metazoa</taxon>
        <taxon>Ecdysozoa</taxon>
        <taxon>Arthropoda</taxon>
        <taxon>Hexapoda</taxon>
        <taxon>Insecta</taxon>
        <taxon>Pterygota</taxon>
        <taxon>Neoptera</taxon>
        <taxon>Paraneoptera</taxon>
        <taxon>Hemiptera</taxon>
        <taxon>Sternorrhyncha</taxon>
        <taxon>Psylloidea</taxon>
        <taxon>Psyllidae</taxon>
        <taxon>Psyllinae</taxon>
        <taxon>Cacopsylla</taxon>
    </lineage>
</organism>
<dbReference type="EMBL" id="HBUF01507243">
    <property type="protein sequence ID" value="CAG6745952.1"/>
    <property type="molecule type" value="Transcribed_RNA"/>
</dbReference>
<dbReference type="AlphaFoldDB" id="A0A8D8RLB9"/>
<dbReference type="EMBL" id="HBUF01172542">
    <property type="protein sequence ID" value="CAG6653215.1"/>
    <property type="molecule type" value="Transcribed_RNA"/>
</dbReference>
<accession>A0A8D8RLB9</accession>
<name>A0A8D8RLB9_9HEMI</name>
<protein>
    <submittedName>
        <fullName evidence="1">Uncharacterized protein</fullName>
    </submittedName>
</protein>
<sequence length="118" mass="12762">MGSRHSAIRVRWSTTTVYEDLSTKSVMTGSASPCTQDGSGAELSLNSLISLMFPKLRLTSVVPSLMSEFHQSLGPSLSLKSDPSLSSPLGFYLRLLGVELGPNWVFGTELSLLSLWLV</sequence>
<evidence type="ECO:0000313" key="1">
    <source>
        <dbReference type="EMBL" id="CAG6653215.1"/>
    </source>
</evidence>
<dbReference type="EMBL" id="HBUF01366627">
    <property type="protein sequence ID" value="CAG6723916.1"/>
    <property type="molecule type" value="Transcribed_RNA"/>
</dbReference>
<dbReference type="EMBL" id="HBUF01170817">
    <property type="protein sequence ID" value="CAG6652278.1"/>
    <property type="molecule type" value="Transcribed_RNA"/>
</dbReference>